<dbReference type="GO" id="GO:0045454">
    <property type="term" value="P:cell redox homeostasis"/>
    <property type="evidence" value="ECO:0007669"/>
    <property type="project" value="TreeGrafter"/>
</dbReference>
<evidence type="ECO:0000256" key="7">
    <source>
        <dbReference type="PIRNR" id="PIRNR000077"/>
    </source>
</evidence>
<dbReference type="NCBIfam" id="TIGR01068">
    <property type="entry name" value="thioredoxin"/>
    <property type="match status" value="1"/>
</dbReference>
<dbReference type="GO" id="GO:0005829">
    <property type="term" value="C:cytosol"/>
    <property type="evidence" value="ECO:0007669"/>
    <property type="project" value="TreeGrafter"/>
</dbReference>
<feature type="disulfide bond" description="Redox-active" evidence="9">
    <location>
        <begin position="33"/>
        <end position="36"/>
    </location>
</feature>
<name>A0A1G5IP21_9BACT</name>
<reference evidence="11 12" key="1">
    <citation type="submission" date="2016-10" db="EMBL/GenBank/DDBJ databases">
        <authorList>
            <person name="de Groot N.N."/>
        </authorList>
    </citation>
    <scope>NUCLEOTIDE SEQUENCE [LARGE SCALE GENOMIC DNA]</scope>
    <source>
        <strain evidence="11 12">AA1</strain>
    </source>
</reference>
<evidence type="ECO:0000256" key="8">
    <source>
        <dbReference type="PIRSR" id="PIRSR000077-1"/>
    </source>
</evidence>
<dbReference type="Pfam" id="PF00085">
    <property type="entry name" value="Thioredoxin"/>
    <property type="match status" value="1"/>
</dbReference>
<dbReference type="InterPro" id="IPR036249">
    <property type="entry name" value="Thioredoxin-like_sf"/>
</dbReference>
<accession>A0A1G5IP21</accession>
<dbReference type="EMBL" id="FMUX01000021">
    <property type="protein sequence ID" value="SCY77826.1"/>
    <property type="molecule type" value="Genomic_DNA"/>
</dbReference>
<evidence type="ECO:0000256" key="4">
    <source>
        <dbReference type="ARBA" id="ARBA00023157"/>
    </source>
</evidence>
<dbReference type="STRING" id="419481.SAMN05216233_12127"/>
<dbReference type="RefSeq" id="WP_092214083.1">
    <property type="nucleotide sequence ID" value="NZ_FMUX01000021.1"/>
</dbReference>
<evidence type="ECO:0000256" key="3">
    <source>
        <dbReference type="ARBA" id="ARBA00022982"/>
    </source>
</evidence>
<evidence type="ECO:0000256" key="6">
    <source>
        <dbReference type="NCBIfam" id="TIGR01068"/>
    </source>
</evidence>
<feature type="site" description="Contributes to redox potential value" evidence="8">
    <location>
        <position position="34"/>
    </location>
</feature>
<evidence type="ECO:0000256" key="5">
    <source>
        <dbReference type="ARBA" id="ARBA00023284"/>
    </source>
</evidence>
<comment type="similarity">
    <text evidence="1 7">Belongs to the thioredoxin family.</text>
</comment>
<dbReference type="Proteomes" id="UP000198870">
    <property type="component" value="Unassembled WGS sequence"/>
</dbReference>
<dbReference type="InterPro" id="IPR017937">
    <property type="entry name" value="Thioredoxin_CS"/>
</dbReference>
<dbReference type="PANTHER" id="PTHR45663:SF11">
    <property type="entry name" value="GEO12009P1"/>
    <property type="match status" value="1"/>
</dbReference>
<evidence type="ECO:0000256" key="9">
    <source>
        <dbReference type="PIRSR" id="PIRSR000077-4"/>
    </source>
</evidence>
<proteinExistence type="inferred from homology"/>
<feature type="active site" description="Nucleophile" evidence="8">
    <location>
        <position position="36"/>
    </location>
</feature>
<dbReference type="OrthoDB" id="9790390at2"/>
<evidence type="ECO:0000256" key="2">
    <source>
        <dbReference type="ARBA" id="ARBA00022448"/>
    </source>
</evidence>
<organism evidence="11 12">
    <name type="scientific">Desulfoluna spongiiphila</name>
    <dbReference type="NCBI Taxonomy" id="419481"/>
    <lineage>
        <taxon>Bacteria</taxon>
        <taxon>Pseudomonadati</taxon>
        <taxon>Thermodesulfobacteriota</taxon>
        <taxon>Desulfobacteria</taxon>
        <taxon>Desulfobacterales</taxon>
        <taxon>Desulfolunaceae</taxon>
        <taxon>Desulfoluna</taxon>
    </lineage>
</organism>
<protein>
    <recommendedName>
        <fullName evidence="6 7">Thioredoxin</fullName>
    </recommendedName>
</protein>
<keyword evidence="5 9" id="KW-0676">Redox-active center</keyword>
<dbReference type="GO" id="GO:0015035">
    <property type="term" value="F:protein-disulfide reductase activity"/>
    <property type="evidence" value="ECO:0007669"/>
    <property type="project" value="UniProtKB-UniRule"/>
</dbReference>
<evidence type="ECO:0000313" key="12">
    <source>
        <dbReference type="Proteomes" id="UP000198870"/>
    </source>
</evidence>
<feature type="site" description="Contributes to redox potential value" evidence="8">
    <location>
        <position position="35"/>
    </location>
</feature>
<dbReference type="AlphaFoldDB" id="A0A1G5IP21"/>
<feature type="site" description="Deprotonates C-terminal active site Cys" evidence="8">
    <location>
        <position position="27"/>
    </location>
</feature>
<keyword evidence="2" id="KW-0813">Transport</keyword>
<feature type="domain" description="Thioredoxin" evidence="10">
    <location>
        <begin position="1"/>
        <end position="108"/>
    </location>
</feature>
<dbReference type="Gene3D" id="3.40.30.10">
    <property type="entry name" value="Glutaredoxin"/>
    <property type="match status" value="1"/>
</dbReference>
<sequence>MAEGILNITDDTFETEVMSADLPVVVDFWAPWCGPCRAIGPIIEELSGTYDGKVKFVKCNVDDNPLSPSRYEVRAIPTLLFVKGGEIVDTITGMTAKAKLEETIGKLL</sequence>
<dbReference type="CDD" id="cd02947">
    <property type="entry name" value="TRX_family"/>
    <property type="match status" value="1"/>
</dbReference>
<dbReference type="InterPro" id="IPR013766">
    <property type="entry name" value="Thioredoxin_domain"/>
</dbReference>
<dbReference type="InterPro" id="IPR005746">
    <property type="entry name" value="Thioredoxin"/>
</dbReference>
<dbReference type="PANTHER" id="PTHR45663">
    <property type="entry name" value="GEO12009P1"/>
    <property type="match status" value="1"/>
</dbReference>
<evidence type="ECO:0000313" key="11">
    <source>
        <dbReference type="EMBL" id="SCY77826.1"/>
    </source>
</evidence>
<evidence type="ECO:0000256" key="1">
    <source>
        <dbReference type="ARBA" id="ARBA00008987"/>
    </source>
</evidence>
<dbReference type="PROSITE" id="PS00194">
    <property type="entry name" value="THIOREDOXIN_1"/>
    <property type="match status" value="1"/>
</dbReference>
<gene>
    <name evidence="11" type="ORF">SAMN05216233_12127</name>
</gene>
<dbReference type="PIRSF" id="PIRSF000077">
    <property type="entry name" value="Thioredoxin"/>
    <property type="match status" value="1"/>
</dbReference>
<keyword evidence="12" id="KW-1185">Reference proteome</keyword>
<dbReference type="FunFam" id="3.40.30.10:FF:000001">
    <property type="entry name" value="Thioredoxin"/>
    <property type="match status" value="1"/>
</dbReference>
<feature type="active site" description="Nucleophile" evidence="8">
    <location>
        <position position="33"/>
    </location>
</feature>
<dbReference type="PRINTS" id="PR00421">
    <property type="entry name" value="THIOREDOXIN"/>
</dbReference>
<keyword evidence="4 9" id="KW-1015">Disulfide bond</keyword>
<dbReference type="PROSITE" id="PS51352">
    <property type="entry name" value="THIOREDOXIN_2"/>
    <property type="match status" value="1"/>
</dbReference>
<keyword evidence="3" id="KW-0249">Electron transport</keyword>
<dbReference type="SUPFAM" id="SSF52833">
    <property type="entry name" value="Thioredoxin-like"/>
    <property type="match status" value="1"/>
</dbReference>
<evidence type="ECO:0000259" key="10">
    <source>
        <dbReference type="PROSITE" id="PS51352"/>
    </source>
</evidence>